<dbReference type="EMBL" id="JAVRHR010000001">
    <property type="protein sequence ID" value="MDT0606335.1"/>
    <property type="molecule type" value="Genomic_DNA"/>
</dbReference>
<dbReference type="Pfam" id="PF02836">
    <property type="entry name" value="Glyco_hydro_2_C"/>
    <property type="match status" value="1"/>
</dbReference>
<sequence length="437" mass="50115">MKIHYFKLPYGSNFGTLIVLLSYLLSCIQIMNAQTTKSEIQLTEKGYKLFLNGEPFYVKGAGMDNGNMEGLAKHGSNSLRTWSMDNGKEILDQAHKLGLKVMMGIWVGLERHGFNYNDEKAIQRQFERIRKEVLQLKDHPALMIWCIGNEMNLESKNPKVWDAVNDIAKMIHEVDPNHLTTTPLAGIDKKDVALVTQRAPEIDFLSVQLYGPIDVLPQLIRASDYDGPLMVTEWGATGWWEVEKTDWGAPLENNSSKKADLYLKRYQNAILGQSEKVMGSYVFLWGQKQERTPTWFGMFMPDGKETESVDVMHYAWNGVWPKNRSPRLKDFTLNGKRAIDNIKLSAGELYKTEVTIEDPDNDKLTYRWQIMRESQSTKTGGDAEYIPEKMNNLFTEPMEDFTSFRAPKLGGAYRLFIYVEDGHHHTAHGNIPFWVED</sequence>
<dbReference type="InterPro" id="IPR017853">
    <property type="entry name" value="GH"/>
</dbReference>
<evidence type="ECO:0000313" key="2">
    <source>
        <dbReference type="EMBL" id="MDT0606335.1"/>
    </source>
</evidence>
<dbReference type="SUPFAM" id="SSF51445">
    <property type="entry name" value="(Trans)glycosidases"/>
    <property type="match status" value="1"/>
</dbReference>
<dbReference type="Gene3D" id="3.20.20.80">
    <property type="entry name" value="Glycosidases"/>
    <property type="match status" value="1"/>
</dbReference>
<keyword evidence="3" id="KW-1185">Reference proteome</keyword>
<keyword evidence="2" id="KW-0378">Hydrolase</keyword>
<name>A0ABU3A954_9FLAO</name>
<reference evidence="2 3" key="1">
    <citation type="submission" date="2023-09" db="EMBL/GenBank/DDBJ databases">
        <authorList>
            <person name="Rey-Velasco X."/>
        </authorList>
    </citation>
    <scope>NUCLEOTIDE SEQUENCE [LARGE SCALE GENOMIC DNA]</scope>
    <source>
        <strain evidence="2 3">F388</strain>
    </source>
</reference>
<proteinExistence type="predicted"/>
<dbReference type="Proteomes" id="UP001255246">
    <property type="component" value="Unassembled WGS sequence"/>
</dbReference>
<feature type="domain" description="Glycoside hydrolase family 2 catalytic" evidence="1">
    <location>
        <begin position="70"/>
        <end position="181"/>
    </location>
</feature>
<protein>
    <submittedName>
        <fullName evidence="2">Glycoside hydrolase family 2 TIM barrel-domain containing protein</fullName>
    </submittedName>
</protein>
<organism evidence="2 3">
    <name type="scientific">Croceitalea rosinachiae</name>
    <dbReference type="NCBI Taxonomy" id="3075596"/>
    <lineage>
        <taxon>Bacteria</taxon>
        <taxon>Pseudomonadati</taxon>
        <taxon>Bacteroidota</taxon>
        <taxon>Flavobacteriia</taxon>
        <taxon>Flavobacteriales</taxon>
        <taxon>Flavobacteriaceae</taxon>
        <taxon>Croceitalea</taxon>
    </lineage>
</organism>
<gene>
    <name evidence="2" type="ORF">RM706_04815</name>
</gene>
<accession>A0ABU3A954</accession>
<evidence type="ECO:0000259" key="1">
    <source>
        <dbReference type="Pfam" id="PF02836"/>
    </source>
</evidence>
<evidence type="ECO:0000313" key="3">
    <source>
        <dbReference type="Proteomes" id="UP001255246"/>
    </source>
</evidence>
<comment type="caution">
    <text evidence="2">The sequence shown here is derived from an EMBL/GenBank/DDBJ whole genome shotgun (WGS) entry which is preliminary data.</text>
</comment>
<dbReference type="GO" id="GO:0016787">
    <property type="term" value="F:hydrolase activity"/>
    <property type="evidence" value="ECO:0007669"/>
    <property type="project" value="UniProtKB-KW"/>
</dbReference>
<dbReference type="RefSeq" id="WP_311349891.1">
    <property type="nucleotide sequence ID" value="NZ_JAVRHR010000001.1"/>
</dbReference>
<dbReference type="InterPro" id="IPR006103">
    <property type="entry name" value="Glyco_hydro_2_cat"/>
</dbReference>